<evidence type="ECO:0000313" key="2">
    <source>
        <dbReference type="Proteomes" id="UP000317494"/>
    </source>
</evidence>
<dbReference type="AlphaFoldDB" id="A0A507D0L4"/>
<reference evidence="1 2" key="1">
    <citation type="journal article" date="2019" name="Sci. Rep.">
        <title>Comparative genomics of chytrid fungi reveal insights into the obligate biotrophic and pathogenic lifestyle of Synchytrium endobioticum.</title>
        <authorList>
            <person name="van de Vossenberg B.T.L.H."/>
            <person name="Warris S."/>
            <person name="Nguyen H.D.T."/>
            <person name="van Gent-Pelzer M.P.E."/>
            <person name="Joly D.L."/>
            <person name="van de Geest H.C."/>
            <person name="Bonants P.J.M."/>
            <person name="Smith D.S."/>
            <person name="Levesque C.A."/>
            <person name="van der Lee T.A.J."/>
        </authorList>
    </citation>
    <scope>NUCLEOTIDE SEQUENCE [LARGE SCALE GENOMIC DNA]</scope>
    <source>
        <strain evidence="1 2">MB42</strain>
    </source>
</reference>
<name>A0A507D0L4_9FUNG</name>
<sequence>MLVRLCSYSYLQAEELCVVWVPHIRYVFYALFFQCQTPLFSRDLGCLRELGMNACVYTMACHLTLWAGGKSLADEEESRTEFRTNI</sequence>
<organism evidence="1 2">
    <name type="scientific">Synchytrium endobioticum</name>
    <dbReference type="NCBI Taxonomy" id="286115"/>
    <lineage>
        <taxon>Eukaryota</taxon>
        <taxon>Fungi</taxon>
        <taxon>Fungi incertae sedis</taxon>
        <taxon>Chytridiomycota</taxon>
        <taxon>Chytridiomycota incertae sedis</taxon>
        <taxon>Chytridiomycetes</taxon>
        <taxon>Synchytriales</taxon>
        <taxon>Synchytriaceae</taxon>
        <taxon>Synchytrium</taxon>
    </lineage>
</organism>
<dbReference type="EMBL" id="QEAN01000162">
    <property type="protein sequence ID" value="TPX44983.1"/>
    <property type="molecule type" value="Genomic_DNA"/>
</dbReference>
<proteinExistence type="predicted"/>
<comment type="caution">
    <text evidence="1">The sequence shown here is derived from an EMBL/GenBank/DDBJ whole genome shotgun (WGS) entry which is preliminary data.</text>
</comment>
<dbReference type="VEuPathDB" id="FungiDB:SeMB42_g04145"/>
<dbReference type="Proteomes" id="UP000317494">
    <property type="component" value="Unassembled WGS sequence"/>
</dbReference>
<protein>
    <submittedName>
        <fullName evidence="1">Uncharacterized protein</fullName>
    </submittedName>
</protein>
<gene>
    <name evidence="1" type="ORF">SeMB42_g04145</name>
</gene>
<accession>A0A507D0L4</accession>
<keyword evidence="2" id="KW-1185">Reference proteome</keyword>
<evidence type="ECO:0000313" key="1">
    <source>
        <dbReference type="EMBL" id="TPX44983.1"/>
    </source>
</evidence>